<dbReference type="eggNOG" id="COG0457">
    <property type="taxonomic scope" value="Bacteria"/>
</dbReference>
<dbReference type="KEGG" id="mtt:Ftrac_1334"/>
<dbReference type="SUPFAM" id="SSF48452">
    <property type="entry name" value="TPR-like"/>
    <property type="match status" value="1"/>
</dbReference>
<name>E4TM48_MARTH</name>
<dbReference type="Gene3D" id="1.25.40.10">
    <property type="entry name" value="Tetratricopeptide repeat domain"/>
    <property type="match status" value="1"/>
</dbReference>
<dbReference type="EMBL" id="CP002349">
    <property type="protein sequence ID" value="ADR21324.1"/>
    <property type="molecule type" value="Genomic_DNA"/>
</dbReference>
<dbReference type="RefSeq" id="WP_013453473.1">
    <property type="nucleotide sequence ID" value="NC_014759.1"/>
</dbReference>
<dbReference type="AlphaFoldDB" id="E4TM48"/>
<accession>E4TM48</accession>
<protein>
    <submittedName>
        <fullName evidence="2">Uncharacterized protein</fullName>
    </submittedName>
</protein>
<dbReference type="Proteomes" id="UP000008720">
    <property type="component" value="Chromosome"/>
</dbReference>
<dbReference type="HOGENOM" id="CLU_962498_0_0_10"/>
<dbReference type="InterPro" id="IPR011990">
    <property type="entry name" value="TPR-like_helical_dom_sf"/>
</dbReference>
<dbReference type="Pfam" id="PF13181">
    <property type="entry name" value="TPR_8"/>
    <property type="match status" value="2"/>
</dbReference>
<proteinExistence type="predicted"/>
<feature type="repeat" description="TPR" evidence="1">
    <location>
        <begin position="179"/>
        <end position="212"/>
    </location>
</feature>
<sequence length="272" mass="31708">MKYYLIISFLFFSHLSISQPNCNYFIHTGDSLKYEACMQTENAAGHYQFSKEFQMAMDAAIAIDSTFAYPYRAKSVAYLKSGDFIEWKRLIDLAVKYDPLGNLGYRASCRYQFFRDYAGAITDIEYLKEIFVGDIGHSANGNHHLEVIRALCYKALGRNQKAIEIMEKQMKTEDYLIGIYDYIHLGVLYMELGDLEKAKENFQKQQEYNDLAENHFYMAQVLKSENDLQLAKIEFQKALALYNKGYVVDDGYIFPEDKIYRVMLDEEIETMD</sequence>
<evidence type="ECO:0000256" key="1">
    <source>
        <dbReference type="PROSITE-ProRule" id="PRU00339"/>
    </source>
</evidence>
<dbReference type="PROSITE" id="PS50005">
    <property type="entry name" value="TPR"/>
    <property type="match status" value="1"/>
</dbReference>
<dbReference type="OrthoDB" id="935812at2"/>
<evidence type="ECO:0000313" key="3">
    <source>
        <dbReference type="Proteomes" id="UP000008720"/>
    </source>
</evidence>
<gene>
    <name evidence="2" type="ordered locus">Ftrac_1334</name>
</gene>
<keyword evidence="3" id="KW-1185">Reference proteome</keyword>
<reference evidence="2 3" key="1">
    <citation type="journal article" date="2011" name="Stand. Genomic Sci.">
        <title>Complete genome sequence of Marivirga tractuosa type strain (H-43).</title>
        <authorList>
            <person name="Pagani I."/>
            <person name="Chertkov O."/>
            <person name="Lapidus A."/>
            <person name="Lucas S."/>
            <person name="Del Rio T.G."/>
            <person name="Tice H."/>
            <person name="Copeland A."/>
            <person name="Cheng J.F."/>
            <person name="Nolan M."/>
            <person name="Saunders E."/>
            <person name="Pitluck S."/>
            <person name="Held B."/>
            <person name="Goodwin L."/>
            <person name="Liolios K."/>
            <person name="Ovchinikova G."/>
            <person name="Ivanova N."/>
            <person name="Mavromatis K."/>
            <person name="Pati A."/>
            <person name="Chen A."/>
            <person name="Palaniappan K."/>
            <person name="Land M."/>
            <person name="Hauser L."/>
            <person name="Jeffries C.D."/>
            <person name="Detter J.C."/>
            <person name="Han C."/>
            <person name="Tapia R."/>
            <person name="Ngatchou-Djao O.D."/>
            <person name="Rohde M."/>
            <person name="Goker M."/>
            <person name="Spring S."/>
            <person name="Sikorski J."/>
            <person name="Woyke T."/>
            <person name="Bristow J."/>
            <person name="Eisen J.A."/>
            <person name="Markowitz V."/>
            <person name="Hugenholtz P."/>
            <person name="Klenk H.P."/>
            <person name="Kyrpides N.C."/>
        </authorList>
    </citation>
    <scope>NUCLEOTIDE SEQUENCE [LARGE SCALE GENOMIC DNA]</scope>
    <source>
        <strain evidence="3">ATCC 23168 / DSM 4126 / NBRC 15989 / NCIMB 1408 / VKM B-1430 / H-43</strain>
    </source>
</reference>
<evidence type="ECO:0000313" key="2">
    <source>
        <dbReference type="EMBL" id="ADR21324.1"/>
    </source>
</evidence>
<dbReference type="STRING" id="643867.Ftrac_1334"/>
<organism evidence="2 3">
    <name type="scientific">Marivirga tractuosa (strain ATCC 23168 / DSM 4126 / NBRC 15989 / NCIMB 1408 / VKM B-1430 / H-43)</name>
    <name type="common">Microscilla tractuosa</name>
    <name type="synonym">Flexibacter tractuosus</name>
    <dbReference type="NCBI Taxonomy" id="643867"/>
    <lineage>
        <taxon>Bacteria</taxon>
        <taxon>Pseudomonadati</taxon>
        <taxon>Bacteroidota</taxon>
        <taxon>Cytophagia</taxon>
        <taxon>Cytophagales</taxon>
        <taxon>Marivirgaceae</taxon>
        <taxon>Marivirga</taxon>
    </lineage>
</organism>
<keyword evidence="1" id="KW-0802">TPR repeat</keyword>
<dbReference type="InterPro" id="IPR019734">
    <property type="entry name" value="TPR_rpt"/>
</dbReference>